<reference evidence="1 2" key="1">
    <citation type="journal article" date="2006" name="Int. J. Syst. Evol. Microbiol.">
        <title>Chryseobacterium piscium sp. nov., isolated from fish of the South Atlantic Ocean off South Africa.</title>
        <authorList>
            <person name="de Beer H."/>
            <person name="Hugo C.J."/>
            <person name="Jooste P.J."/>
            <person name="Vancanneyt M."/>
            <person name="Coenye T."/>
            <person name="Vandamme P."/>
        </authorList>
    </citation>
    <scope>NUCLEOTIDE SEQUENCE [LARGE SCALE GENOMIC DNA]</scope>
    <source>
        <strain evidence="1 2">CCUG 51923</strain>
    </source>
</reference>
<organism evidence="1 2">
    <name type="scientific">Chryseobacterium piscium</name>
    <dbReference type="NCBI Taxonomy" id="333702"/>
    <lineage>
        <taxon>Bacteria</taxon>
        <taxon>Pseudomonadati</taxon>
        <taxon>Bacteroidota</taxon>
        <taxon>Flavobacteriia</taxon>
        <taxon>Flavobacteriales</taxon>
        <taxon>Weeksellaceae</taxon>
        <taxon>Chryseobacterium group</taxon>
        <taxon>Chryseobacterium</taxon>
    </lineage>
</organism>
<dbReference type="Proteomes" id="UP000256512">
    <property type="component" value="Unassembled WGS sequence"/>
</dbReference>
<dbReference type="RefSeq" id="WP_115951699.1">
    <property type="nucleotide sequence ID" value="NZ_QNVS01000097.1"/>
</dbReference>
<sequence>MTDTRLRLIQSYLKKNSIKNNDYTVFSLYDKNLYLENASNILAEKDIDYEIVKSVLIDSGENFLAETIIFDQKQLILIKKMTSNHTIFINENLQELEVLTSEFLALDNKFLLITKNKNKKGRDHLIMHQMLVSIKFC</sequence>
<gene>
    <name evidence="1" type="ORF">DRF62_18970</name>
</gene>
<proteinExistence type="predicted"/>
<dbReference type="EMBL" id="QNVS01000097">
    <property type="protein sequence ID" value="REC50575.1"/>
    <property type="molecule type" value="Genomic_DNA"/>
</dbReference>
<keyword evidence="2" id="KW-1185">Reference proteome</keyword>
<dbReference type="AlphaFoldDB" id="A0A3D9BA96"/>
<evidence type="ECO:0000313" key="2">
    <source>
        <dbReference type="Proteomes" id="UP000256512"/>
    </source>
</evidence>
<name>A0A3D9BA96_9FLAO</name>
<protein>
    <submittedName>
        <fullName evidence="1">Uncharacterized protein</fullName>
    </submittedName>
</protein>
<evidence type="ECO:0000313" key="1">
    <source>
        <dbReference type="EMBL" id="REC50575.1"/>
    </source>
</evidence>
<accession>A0A3D9BA96</accession>
<comment type="caution">
    <text evidence="1">The sequence shown here is derived from an EMBL/GenBank/DDBJ whole genome shotgun (WGS) entry which is preliminary data.</text>
</comment>